<evidence type="ECO:0000313" key="7">
    <source>
        <dbReference type="EMBL" id="CAB4808079.1"/>
    </source>
</evidence>
<dbReference type="EMBL" id="CAFBPW010000119">
    <property type="protein sequence ID" value="CAB5035308.1"/>
    <property type="molecule type" value="Genomic_DNA"/>
</dbReference>
<name>A0A6J6NF63_9ZZZZ</name>
<dbReference type="InterPro" id="IPR003583">
    <property type="entry name" value="Hlx-hairpin-Hlx_DNA-bd_motif"/>
</dbReference>
<proteinExistence type="inferred from homology"/>
<evidence type="ECO:0000256" key="3">
    <source>
        <dbReference type="ARBA" id="ARBA00023204"/>
    </source>
</evidence>
<dbReference type="EMBL" id="CAEZXS010000003">
    <property type="protein sequence ID" value="CAB4684786.1"/>
    <property type="molecule type" value="Genomic_DNA"/>
</dbReference>
<dbReference type="PANTHER" id="PTHR43003:SF5">
    <property type="entry name" value="DNA-3-METHYLADENINE GLYCOSYLASE"/>
    <property type="match status" value="1"/>
</dbReference>
<feature type="domain" description="HhH-GPD" evidence="5">
    <location>
        <begin position="62"/>
        <end position="213"/>
    </location>
</feature>
<keyword evidence="2" id="KW-0227">DNA damage</keyword>
<dbReference type="InterPro" id="IPR003265">
    <property type="entry name" value="HhH-GPD_domain"/>
</dbReference>
<evidence type="ECO:0000313" key="6">
    <source>
        <dbReference type="EMBL" id="CAB4684786.1"/>
    </source>
</evidence>
<dbReference type="GO" id="GO:0008725">
    <property type="term" value="F:DNA-3-methyladenine glycosylase activity"/>
    <property type="evidence" value="ECO:0007669"/>
    <property type="project" value="TreeGrafter"/>
</dbReference>
<dbReference type="InterPro" id="IPR011257">
    <property type="entry name" value="DNA_glycosylase"/>
</dbReference>
<dbReference type="GO" id="GO:0032993">
    <property type="term" value="C:protein-DNA complex"/>
    <property type="evidence" value="ECO:0007669"/>
    <property type="project" value="TreeGrafter"/>
</dbReference>
<dbReference type="SUPFAM" id="SSF48150">
    <property type="entry name" value="DNA-glycosylase"/>
    <property type="match status" value="1"/>
</dbReference>
<dbReference type="Gene3D" id="1.10.1670.40">
    <property type="match status" value="1"/>
</dbReference>
<evidence type="ECO:0000259" key="5">
    <source>
        <dbReference type="SMART" id="SM00478"/>
    </source>
</evidence>
<dbReference type="SMART" id="SM00478">
    <property type="entry name" value="ENDO3c"/>
    <property type="match status" value="1"/>
</dbReference>
<evidence type="ECO:0000256" key="1">
    <source>
        <dbReference type="ARBA" id="ARBA00010817"/>
    </source>
</evidence>
<organism evidence="6">
    <name type="scientific">freshwater metagenome</name>
    <dbReference type="NCBI Taxonomy" id="449393"/>
    <lineage>
        <taxon>unclassified sequences</taxon>
        <taxon>metagenomes</taxon>
        <taxon>ecological metagenomes</taxon>
    </lineage>
</organism>
<dbReference type="GO" id="GO:0006307">
    <property type="term" value="P:DNA alkylation repair"/>
    <property type="evidence" value="ECO:0007669"/>
    <property type="project" value="TreeGrafter"/>
</dbReference>
<feature type="domain" description="Helix-hairpin-helix DNA-binding motif class 1" evidence="4">
    <location>
        <begin position="139"/>
        <end position="158"/>
    </location>
</feature>
<dbReference type="Gene3D" id="1.10.340.30">
    <property type="entry name" value="Hypothetical protein, domain 2"/>
    <property type="match status" value="1"/>
</dbReference>
<reference evidence="6" key="1">
    <citation type="submission" date="2020-05" db="EMBL/GenBank/DDBJ databases">
        <authorList>
            <person name="Chiriac C."/>
            <person name="Salcher M."/>
            <person name="Ghai R."/>
            <person name="Kavagutti S V."/>
        </authorList>
    </citation>
    <scope>NUCLEOTIDE SEQUENCE</scope>
</reference>
<dbReference type="SMART" id="SM00278">
    <property type="entry name" value="HhH1"/>
    <property type="match status" value="1"/>
</dbReference>
<accession>A0A6J6NF63</accession>
<gene>
    <name evidence="6" type="ORF">UFOPK2582_00051</name>
    <name evidence="7" type="ORF">UFOPK3046_00964</name>
    <name evidence="8" type="ORF">UFOPK4173_01094</name>
</gene>
<dbReference type="Pfam" id="PF00730">
    <property type="entry name" value="HhH-GPD"/>
    <property type="match status" value="1"/>
</dbReference>
<evidence type="ECO:0000313" key="8">
    <source>
        <dbReference type="EMBL" id="CAB5035308.1"/>
    </source>
</evidence>
<dbReference type="InterPro" id="IPR051912">
    <property type="entry name" value="Alkylbase_DNA_Glycosylase/TA"/>
</dbReference>
<protein>
    <submittedName>
        <fullName evidence="6">Unannotated protein</fullName>
    </submittedName>
</protein>
<dbReference type="EMBL" id="CAFAAQ010000075">
    <property type="protein sequence ID" value="CAB4808079.1"/>
    <property type="molecule type" value="Genomic_DNA"/>
</dbReference>
<dbReference type="AlphaFoldDB" id="A0A6J6NF63"/>
<comment type="similarity">
    <text evidence="1">Belongs to the alkylbase DNA glycosidase AlkA family.</text>
</comment>
<evidence type="ECO:0000259" key="4">
    <source>
        <dbReference type="SMART" id="SM00278"/>
    </source>
</evidence>
<dbReference type="FunFam" id="1.10.340.30:FF:000004">
    <property type="entry name" value="DNA-3-methyladenine glycosylase II"/>
    <property type="match status" value="1"/>
</dbReference>
<dbReference type="GO" id="GO:0006285">
    <property type="term" value="P:base-excision repair, AP site formation"/>
    <property type="evidence" value="ECO:0007669"/>
    <property type="project" value="TreeGrafter"/>
</dbReference>
<evidence type="ECO:0000256" key="2">
    <source>
        <dbReference type="ARBA" id="ARBA00022763"/>
    </source>
</evidence>
<dbReference type="GO" id="GO:0032131">
    <property type="term" value="F:alkylated DNA binding"/>
    <property type="evidence" value="ECO:0007669"/>
    <property type="project" value="TreeGrafter"/>
</dbReference>
<dbReference type="GO" id="GO:0043916">
    <property type="term" value="F:DNA-7-methylguanine glycosylase activity"/>
    <property type="evidence" value="ECO:0007669"/>
    <property type="project" value="TreeGrafter"/>
</dbReference>
<dbReference type="PANTHER" id="PTHR43003">
    <property type="entry name" value="DNA-3-METHYLADENINE GLYCOSYLASE"/>
    <property type="match status" value="1"/>
</dbReference>
<sequence>MAVSSTRPAAASTTQAAWDSGAMALAKAHPVPARLLRAHGPPRLGAKPAASSRFQSLARAIAHQQLAGKAASAIWSRVALAVGAEFSPAAVLELGPQGLRACGLSTAKASAIVDLALSTAEGEIRFDRIARLDDHKVIEQLTSVKGIGPWTAQMFLMFELRRIDVWPTGDYGVRAGFASAFALDGMPSPLELGQLGDPFAPYRSILAWWCWRETDSKPS</sequence>
<dbReference type="CDD" id="cd00056">
    <property type="entry name" value="ENDO3c"/>
    <property type="match status" value="1"/>
</dbReference>
<keyword evidence="3" id="KW-0234">DNA repair</keyword>